<dbReference type="InterPro" id="IPR036942">
    <property type="entry name" value="Beta-barrel_TonB_sf"/>
</dbReference>
<dbReference type="Gene3D" id="2.60.40.1120">
    <property type="entry name" value="Carboxypeptidase-like, regulatory domain"/>
    <property type="match status" value="1"/>
</dbReference>
<keyword evidence="2 8" id="KW-0813">Transport</keyword>
<evidence type="ECO:0000256" key="3">
    <source>
        <dbReference type="ARBA" id="ARBA00022452"/>
    </source>
</evidence>
<name>A0A3E0EU52_9FLAO</name>
<comment type="subcellular location">
    <subcellularLocation>
        <location evidence="1 8">Cell outer membrane</location>
        <topology evidence="1 8">Multi-pass membrane protein</topology>
    </subcellularLocation>
</comment>
<dbReference type="InterPro" id="IPR023997">
    <property type="entry name" value="TonB-dep_OMP_SusC/RagA_CS"/>
</dbReference>
<dbReference type="PROSITE" id="PS52016">
    <property type="entry name" value="TONB_DEPENDENT_REC_3"/>
    <property type="match status" value="1"/>
</dbReference>
<feature type="domain" description="TonB-dependent receptor-like beta-barrel" evidence="10">
    <location>
        <begin position="398"/>
        <end position="956"/>
    </location>
</feature>
<dbReference type="InterPro" id="IPR037066">
    <property type="entry name" value="Plug_dom_sf"/>
</dbReference>
<dbReference type="NCBIfam" id="TIGR04056">
    <property type="entry name" value="OMP_RagA_SusC"/>
    <property type="match status" value="1"/>
</dbReference>
<keyword evidence="5 9" id="KW-0798">TonB box</keyword>
<gene>
    <name evidence="12" type="ORF">C8P67_102193</name>
</gene>
<dbReference type="InterPro" id="IPR008969">
    <property type="entry name" value="CarboxyPept-like_regulatory"/>
</dbReference>
<dbReference type="Pfam" id="PF07715">
    <property type="entry name" value="Plug"/>
    <property type="match status" value="1"/>
</dbReference>
<dbReference type="Gene3D" id="2.40.170.20">
    <property type="entry name" value="TonB-dependent receptor, beta-barrel domain"/>
    <property type="match status" value="1"/>
</dbReference>
<dbReference type="Gene3D" id="2.170.130.10">
    <property type="entry name" value="TonB-dependent receptor, plug domain"/>
    <property type="match status" value="1"/>
</dbReference>
<accession>A0A3E0EU52</accession>
<dbReference type="AlphaFoldDB" id="A0A3E0EU52"/>
<evidence type="ECO:0000313" key="13">
    <source>
        <dbReference type="Proteomes" id="UP000257136"/>
    </source>
</evidence>
<dbReference type="EMBL" id="QUNI01000002">
    <property type="protein sequence ID" value="REH00940.1"/>
    <property type="molecule type" value="Genomic_DNA"/>
</dbReference>
<dbReference type="SUPFAM" id="SSF49464">
    <property type="entry name" value="Carboxypeptidase regulatory domain-like"/>
    <property type="match status" value="1"/>
</dbReference>
<evidence type="ECO:0000256" key="9">
    <source>
        <dbReference type="RuleBase" id="RU003357"/>
    </source>
</evidence>
<dbReference type="Proteomes" id="UP000257136">
    <property type="component" value="Unassembled WGS sequence"/>
</dbReference>
<dbReference type="NCBIfam" id="TIGR04057">
    <property type="entry name" value="SusC_RagA_signa"/>
    <property type="match status" value="1"/>
</dbReference>
<protein>
    <submittedName>
        <fullName evidence="12">TonB-linked SusC/RagA family outer membrane protein</fullName>
    </submittedName>
</protein>
<evidence type="ECO:0000313" key="12">
    <source>
        <dbReference type="EMBL" id="REH00940.1"/>
    </source>
</evidence>
<dbReference type="InterPro" id="IPR000531">
    <property type="entry name" value="Beta-barrel_TonB"/>
</dbReference>
<evidence type="ECO:0000256" key="5">
    <source>
        <dbReference type="ARBA" id="ARBA00023077"/>
    </source>
</evidence>
<comment type="similarity">
    <text evidence="8 9">Belongs to the TonB-dependent receptor family.</text>
</comment>
<dbReference type="GO" id="GO:0009279">
    <property type="term" value="C:cell outer membrane"/>
    <property type="evidence" value="ECO:0007669"/>
    <property type="project" value="UniProtKB-SubCell"/>
</dbReference>
<dbReference type="RefSeq" id="WP_211319882.1">
    <property type="nucleotide sequence ID" value="NZ_QUNI01000002.1"/>
</dbReference>
<keyword evidence="3 8" id="KW-1134">Transmembrane beta strand</keyword>
<keyword evidence="6 8" id="KW-0472">Membrane</keyword>
<evidence type="ECO:0000259" key="11">
    <source>
        <dbReference type="Pfam" id="PF07715"/>
    </source>
</evidence>
<comment type="caution">
    <text evidence="12">The sequence shown here is derived from an EMBL/GenBank/DDBJ whole genome shotgun (WGS) entry which is preliminary data.</text>
</comment>
<keyword evidence="13" id="KW-1185">Reference proteome</keyword>
<keyword evidence="4 8" id="KW-0812">Transmembrane</keyword>
<evidence type="ECO:0000256" key="8">
    <source>
        <dbReference type="PROSITE-ProRule" id="PRU01360"/>
    </source>
</evidence>
<reference evidence="12 13" key="1">
    <citation type="submission" date="2018-08" db="EMBL/GenBank/DDBJ databases">
        <title>Genomic Encyclopedia of Archaeal and Bacterial Type Strains, Phase II (KMG-II): from individual species to whole genera.</title>
        <authorList>
            <person name="Goeker M."/>
        </authorList>
    </citation>
    <scope>NUCLEOTIDE SEQUENCE [LARGE SCALE GENOMIC DNA]</scope>
    <source>
        <strain evidence="12 13">DSM 100880</strain>
    </source>
</reference>
<evidence type="ECO:0000256" key="4">
    <source>
        <dbReference type="ARBA" id="ARBA00022692"/>
    </source>
</evidence>
<dbReference type="InterPro" id="IPR023996">
    <property type="entry name" value="TonB-dep_OMP_SusC/RagA"/>
</dbReference>
<sequence>MNFTNLSAMQIFEGKFWKGKIGLTTFLLLTFFTSFAQKTIQGSIKDINGVPLSGVTISEKNTPGGVLSDFDGKYEITVKKSDSKLVFSYLGFLTQEIDIANRSQINIVLKESNEQLNEVVVVGYGTQKKSRVTTAIASVKEKDFIKGNIKDASDLIKGKVAGLTISNGSGDPGSGPNITLRGISTLQGSAAPLVLINGVPGSIDTVAPNEIASIDVLKDASAAAIYGTRGANGVILITTKTVNKETAPTITYSTFATINNFYNKADFLDATQQRNFRAQGLRIAYDDGGADTNWLDEISGSGFAQNHNLALKGGSAKTNYIVNLNYVNETGVFNNTFNKEYRFSFDVNHTMLKDKLKINLSLLNGTRNMGLDEERAAYAYRQAMIRNPSAPVYSPDGTYEGDYPTQKKFQYYNPVAIMNETKQDRNETWQRFTANLTLDLLPGWDVGAQFSKNKNTGFNGYYETKKHYSNTINSRNGVASRDTGTSDNDLVEITSKYHKILDKHEFTVLGGYSYQYNVNQGFSASNSDFPTDAFTYNNLNTGNALTDGLARMDSYKNDNTLIGFFGRVNYNFNSKYDLLVSIRREGSSKFGENYQWGNFPAVSAGWSINKESFLENVTAINTLKLRAGYGETGVIPNDSYMSLTLYNYEGYFYNDGKWVRGLQPASNPNPDLRWEKTAEVNLGLDFGFFNNRISGSVDVYSKKTSDMLWRYSVPKPPNVYDWTIANVGKMENKGIEILLNTIPVKTNNFTWSSSMTFSHNKNELTSLSNDLYKIEGDYINRGNTGDPISFDTHRLEVGQSLGNFWGLKSVDITNDGKWIVELPDGTRKTLDPSMYNDTNKQYLGNGIPQYYAGWTNTFSYKKFDLSVVLTGAFDFQILNSQRMFYANSKTDYNMLASSFDKVYDKAVLNYDPTYVSYYIEQGDYVKVDNVTLSYNFDVEPFKFLNAMRLYVSGNNLATFTKYKGLDPEIKREDPTSQGMDNRDKYPSTTGITLGLNVTF</sequence>
<evidence type="ECO:0000256" key="6">
    <source>
        <dbReference type="ARBA" id="ARBA00023136"/>
    </source>
</evidence>
<feature type="domain" description="TonB-dependent receptor plug" evidence="11">
    <location>
        <begin position="129"/>
        <end position="234"/>
    </location>
</feature>
<evidence type="ECO:0000256" key="1">
    <source>
        <dbReference type="ARBA" id="ARBA00004571"/>
    </source>
</evidence>
<proteinExistence type="inferred from homology"/>
<keyword evidence="7 8" id="KW-0998">Cell outer membrane</keyword>
<dbReference type="InterPro" id="IPR039426">
    <property type="entry name" value="TonB-dep_rcpt-like"/>
</dbReference>
<evidence type="ECO:0000259" key="10">
    <source>
        <dbReference type="Pfam" id="PF00593"/>
    </source>
</evidence>
<evidence type="ECO:0000256" key="7">
    <source>
        <dbReference type="ARBA" id="ARBA00023237"/>
    </source>
</evidence>
<organism evidence="12 13">
    <name type="scientific">Flavobacterium aquicola</name>
    <dbReference type="NCBI Taxonomy" id="1682742"/>
    <lineage>
        <taxon>Bacteria</taxon>
        <taxon>Pseudomonadati</taxon>
        <taxon>Bacteroidota</taxon>
        <taxon>Flavobacteriia</taxon>
        <taxon>Flavobacteriales</taxon>
        <taxon>Flavobacteriaceae</taxon>
        <taxon>Flavobacterium</taxon>
    </lineage>
</organism>
<dbReference type="Pfam" id="PF00593">
    <property type="entry name" value="TonB_dep_Rec_b-barrel"/>
    <property type="match status" value="1"/>
</dbReference>
<dbReference type="SUPFAM" id="SSF56935">
    <property type="entry name" value="Porins"/>
    <property type="match status" value="1"/>
</dbReference>
<dbReference type="InterPro" id="IPR012910">
    <property type="entry name" value="Plug_dom"/>
</dbReference>
<evidence type="ECO:0000256" key="2">
    <source>
        <dbReference type="ARBA" id="ARBA00022448"/>
    </source>
</evidence>
<dbReference type="Pfam" id="PF13715">
    <property type="entry name" value="CarbopepD_reg_2"/>
    <property type="match status" value="1"/>
</dbReference>